<dbReference type="PROSITE" id="PS51898">
    <property type="entry name" value="TYR_RECOMBINASE"/>
    <property type="match status" value="1"/>
</dbReference>
<dbReference type="Pfam" id="PF00589">
    <property type="entry name" value="Phage_integrase"/>
    <property type="match status" value="1"/>
</dbReference>
<gene>
    <name evidence="5" type="ORF">B7R76_07615</name>
</gene>
<protein>
    <submittedName>
        <fullName evidence="5">Site-specific integrase</fullName>
    </submittedName>
</protein>
<keyword evidence="3" id="KW-0233">DNA recombination</keyword>
<dbReference type="InterPro" id="IPR011010">
    <property type="entry name" value="DNA_brk_join_enz"/>
</dbReference>
<dbReference type="PANTHER" id="PTHR30349:SF64">
    <property type="entry name" value="PROPHAGE INTEGRASE INTD-RELATED"/>
    <property type="match status" value="1"/>
</dbReference>
<sequence length="238" mass="27224">MINENLSDTTIKNLVRALSILFNHAIKYYKLKENPCRDVGRLKNPNREKPKMKYWTHEEFSKVIKEITDAKGHLALDVLYYTGMRKGELLALEWADMDFEAGSITISKSLQRLNGAKETITPTKTGETRTIRIPRFLADELLKFKESSTGTRVFEWEKRFIEKAIEQGASAAGVSRIHVHGLRHSHASYLISKGVNIVLISKRLGHSKTSITFDTYSHFSTKDEEDLILSIEKDNVKK</sequence>
<dbReference type="InterPro" id="IPR050090">
    <property type="entry name" value="Tyrosine_recombinase_XerCD"/>
</dbReference>
<keyword evidence="2" id="KW-0238">DNA-binding</keyword>
<feature type="domain" description="Tyr recombinase" evidence="4">
    <location>
        <begin position="50"/>
        <end position="229"/>
    </location>
</feature>
<comment type="caution">
    <text evidence="5">The sequence shown here is derived from an EMBL/GenBank/DDBJ whole genome shotgun (WGS) entry which is preliminary data.</text>
</comment>
<evidence type="ECO:0000313" key="6">
    <source>
        <dbReference type="Proteomes" id="UP000236394"/>
    </source>
</evidence>
<dbReference type="CDD" id="cd01189">
    <property type="entry name" value="INT_ICEBs1_C_like"/>
    <property type="match status" value="1"/>
</dbReference>
<evidence type="ECO:0000313" key="5">
    <source>
        <dbReference type="EMBL" id="PNH17849.1"/>
    </source>
</evidence>
<comment type="similarity">
    <text evidence="1">Belongs to the 'phage' integrase family.</text>
</comment>
<dbReference type="InterPro" id="IPR013762">
    <property type="entry name" value="Integrase-like_cat_sf"/>
</dbReference>
<evidence type="ECO:0000256" key="2">
    <source>
        <dbReference type="ARBA" id="ARBA00023125"/>
    </source>
</evidence>
<accession>A0A2J8AZ95</accession>
<dbReference type="GO" id="GO:0003677">
    <property type="term" value="F:DNA binding"/>
    <property type="evidence" value="ECO:0007669"/>
    <property type="project" value="UniProtKB-KW"/>
</dbReference>
<dbReference type="AlphaFoldDB" id="A0A2J8AZ95"/>
<dbReference type="PANTHER" id="PTHR30349">
    <property type="entry name" value="PHAGE INTEGRASE-RELATED"/>
    <property type="match status" value="1"/>
</dbReference>
<name>A0A2J8AZ95_9FIRM</name>
<evidence type="ECO:0000259" key="4">
    <source>
        <dbReference type="PROSITE" id="PS51898"/>
    </source>
</evidence>
<dbReference type="InterPro" id="IPR002104">
    <property type="entry name" value="Integrase_catalytic"/>
</dbReference>
<dbReference type="EMBL" id="NBZD01000006">
    <property type="protein sequence ID" value="PNH17849.1"/>
    <property type="molecule type" value="Genomic_DNA"/>
</dbReference>
<dbReference type="Gene3D" id="1.10.443.10">
    <property type="entry name" value="Intergrase catalytic core"/>
    <property type="match status" value="1"/>
</dbReference>
<evidence type="ECO:0000256" key="1">
    <source>
        <dbReference type="ARBA" id="ARBA00008857"/>
    </source>
</evidence>
<dbReference type="GO" id="GO:0006310">
    <property type="term" value="P:DNA recombination"/>
    <property type="evidence" value="ECO:0007669"/>
    <property type="project" value="UniProtKB-KW"/>
</dbReference>
<dbReference type="SUPFAM" id="SSF56349">
    <property type="entry name" value="DNA breaking-rejoining enzymes"/>
    <property type="match status" value="1"/>
</dbReference>
<evidence type="ECO:0000256" key="3">
    <source>
        <dbReference type="ARBA" id="ARBA00023172"/>
    </source>
</evidence>
<dbReference type="RefSeq" id="WP_051820999.1">
    <property type="nucleotide sequence ID" value="NZ_NBZD01000006.1"/>
</dbReference>
<organism evidence="5 6">
    <name type="scientific">Mageeibacillus indolicus</name>
    <dbReference type="NCBI Taxonomy" id="884684"/>
    <lineage>
        <taxon>Bacteria</taxon>
        <taxon>Bacillati</taxon>
        <taxon>Bacillota</taxon>
        <taxon>Clostridia</taxon>
        <taxon>Eubacteriales</taxon>
        <taxon>Oscillospiraceae</taxon>
        <taxon>Mageeibacillus</taxon>
    </lineage>
</organism>
<dbReference type="Gene3D" id="1.10.150.130">
    <property type="match status" value="1"/>
</dbReference>
<reference evidence="6" key="1">
    <citation type="submission" date="2017-04" db="EMBL/GenBank/DDBJ databases">
        <authorList>
            <person name="Bumgarner R.E."/>
            <person name="Fredricks D.N."/>
            <person name="Srinivasan S."/>
        </authorList>
    </citation>
    <scope>NUCLEOTIDE SEQUENCE [LARGE SCALE GENOMIC DNA]</scope>
    <source>
        <strain evidence="6">KA00405</strain>
    </source>
</reference>
<dbReference type="GO" id="GO:0015074">
    <property type="term" value="P:DNA integration"/>
    <property type="evidence" value="ECO:0007669"/>
    <property type="project" value="InterPro"/>
</dbReference>
<dbReference type="Proteomes" id="UP000236394">
    <property type="component" value="Unassembled WGS sequence"/>
</dbReference>
<dbReference type="InterPro" id="IPR010998">
    <property type="entry name" value="Integrase_recombinase_N"/>
</dbReference>
<proteinExistence type="inferred from homology"/>